<feature type="domain" description="Nitroreductase" evidence="1">
    <location>
        <begin position="28"/>
        <end position="185"/>
    </location>
</feature>
<dbReference type="InterPro" id="IPR050461">
    <property type="entry name" value="Nitroreductase_HadB/RutE"/>
</dbReference>
<dbReference type="InterPro" id="IPR000415">
    <property type="entry name" value="Nitroreductase-like"/>
</dbReference>
<dbReference type="InterPro" id="IPR029479">
    <property type="entry name" value="Nitroreductase"/>
</dbReference>
<dbReference type="PANTHER" id="PTHR43543:SF1">
    <property type="entry name" value="MALONIC SEMIALDEHYDE REDUCTASE RUTE-RELATED"/>
    <property type="match status" value="1"/>
</dbReference>
<dbReference type="NCBIfam" id="NF003768">
    <property type="entry name" value="PRK05365.1"/>
    <property type="match status" value="1"/>
</dbReference>
<dbReference type="EMBL" id="CP001964">
    <property type="protein sequence ID" value="ADG75483.1"/>
    <property type="molecule type" value="Genomic_DNA"/>
</dbReference>
<proteinExistence type="predicted"/>
<sequence>MTTHELLETATPTGVDTAVVDRLFRDARTVGRFTDAPVPDELLQDVYDAVRLGPTAMNTTPLRLLVVRTPDARARLAAHMADFNRDRVLAAPVSIVVAADTDFHEHMATLVPHAPTSGERFAGIPDVRAGMARDGAWLQTGYLVLGLRAAGLGVGPMTGMDAAGIDAELLAGTSWRAIAVLNVGYADGEGTDRPRAPRLTWEQTVRVV</sequence>
<dbReference type="STRING" id="446466.Cfla_2595"/>
<dbReference type="PANTHER" id="PTHR43543">
    <property type="entry name" value="MALONIC SEMIALDEHYDE REDUCTASE RUTE-RELATED"/>
    <property type="match status" value="1"/>
</dbReference>
<dbReference type="GO" id="GO:0016491">
    <property type="term" value="F:oxidoreductase activity"/>
    <property type="evidence" value="ECO:0007669"/>
    <property type="project" value="InterPro"/>
</dbReference>
<dbReference type="Proteomes" id="UP000000849">
    <property type="component" value="Chromosome"/>
</dbReference>
<dbReference type="HOGENOM" id="CLU_084441_0_0_11"/>
<dbReference type="KEGG" id="cfl:Cfla_2595"/>
<dbReference type="eggNOG" id="COG0778">
    <property type="taxonomic scope" value="Bacteria"/>
</dbReference>
<accession>D5UIR7</accession>
<protein>
    <submittedName>
        <fullName evidence="2">Nitroreductase</fullName>
    </submittedName>
</protein>
<dbReference type="SUPFAM" id="SSF55469">
    <property type="entry name" value="FMN-dependent nitroreductase-like"/>
    <property type="match status" value="1"/>
</dbReference>
<reference evidence="2 3" key="1">
    <citation type="journal article" date="2010" name="Stand. Genomic Sci.">
        <title>Complete genome sequence of Cellulomonas flavigena type strain (134).</title>
        <authorList>
            <person name="Abt B."/>
            <person name="Foster B."/>
            <person name="Lapidus A."/>
            <person name="Clum A."/>
            <person name="Sun H."/>
            <person name="Pukall R."/>
            <person name="Lucas S."/>
            <person name="Glavina Del Rio T."/>
            <person name="Nolan M."/>
            <person name="Tice H."/>
            <person name="Cheng J.F."/>
            <person name="Pitluck S."/>
            <person name="Liolios K."/>
            <person name="Ivanova N."/>
            <person name="Mavromatis K."/>
            <person name="Ovchinnikova G."/>
            <person name="Pati A."/>
            <person name="Goodwin L."/>
            <person name="Chen A."/>
            <person name="Palaniappan K."/>
            <person name="Land M."/>
            <person name="Hauser L."/>
            <person name="Chang Y.J."/>
            <person name="Jeffries C.D."/>
            <person name="Rohde M."/>
            <person name="Goker M."/>
            <person name="Woyke T."/>
            <person name="Bristow J."/>
            <person name="Eisen J.A."/>
            <person name="Markowitz V."/>
            <person name="Hugenholtz P."/>
            <person name="Kyrpides N.C."/>
            <person name="Klenk H.P."/>
        </authorList>
    </citation>
    <scope>NUCLEOTIDE SEQUENCE [LARGE SCALE GENOMIC DNA]</scope>
    <source>
        <strain evidence="3">ATCC 482 / DSM 20109 / BCRC 11376 / JCM 18109 / NBRC 3775 / NCIMB 8073 / NRS 134</strain>
    </source>
</reference>
<gene>
    <name evidence="2" type="ordered locus">Cfla_2595</name>
</gene>
<dbReference type="Pfam" id="PF00881">
    <property type="entry name" value="Nitroreductase"/>
    <property type="match status" value="1"/>
</dbReference>
<name>D5UIR7_CELFN</name>
<evidence type="ECO:0000313" key="3">
    <source>
        <dbReference type="Proteomes" id="UP000000849"/>
    </source>
</evidence>
<organism evidence="2 3">
    <name type="scientific">Cellulomonas flavigena (strain ATCC 482 / DSM 20109 / BCRC 11376 / JCM 18109 / NBRC 3775 / NCIMB 8073 / NRS 134)</name>
    <dbReference type="NCBI Taxonomy" id="446466"/>
    <lineage>
        <taxon>Bacteria</taxon>
        <taxon>Bacillati</taxon>
        <taxon>Actinomycetota</taxon>
        <taxon>Actinomycetes</taxon>
        <taxon>Micrococcales</taxon>
        <taxon>Cellulomonadaceae</taxon>
        <taxon>Cellulomonas</taxon>
    </lineage>
</organism>
<dbReference type="OrthoDB" id="9784375at2"/>
<evidence type="ECO:0000259" key="1">
    <source>
        <dbReference type="Pfam" id="PF00881"/>
    </source>
</evidence>
<dbReference type="Gene3D" id="3.40.109.10">
    <property type="entry name" value="NADH Oxidase"/>
    <property type="match status" value="1"/>
</dbReference>
<evidence type="ECO:0000313" key="2">
    <source>
        <dbReference type="EMBL" id="ADG75483.1"/>
    </source>
</evidence>
<dbReference type="AlphaFoldDB" id="D5UIR7"/>
<keyword evidence="3" id="KW-1185">Reference proteome</keyword>
<dbReference type="RefSeq" id="WP_013117816.1">
    <property type="nucleotide sequence ID" value="NC_014151.1"/>
</dbReference>